<feature type="binding site" evidence="8">
    <location>
        <begin position="130"/>
        <end position="137"/>
    </location>
    <ligand>
        <name>ATP</name>
        <dbReference type="ChEBI" id="CHEBI:30616"/>
    </ligand>
</feature>
<proteinExistence type="inferred from homology"/>
<evidence type="ECO:0000256" key="7">
    <source>
        <dbReference type="ARBA" id="ARBA00022840"/>
    </source>
</evidence>
<dbReference type="HAMAP" id="MF_03112">
    <property type="entry name" value="Asna1_Get3"/>
    <property type="match status" value="1"/>
</dbReference>
<comment type="subunit">
    <text evidence="8">Homodimer.</text>
</comment>
<dbReference type="Proteomes" id="UP000582659">
    <property type="component" value="Unassembled WGS sequence"/>
</dbReference>
<dbReference type="CDD" id="cd02035">
    <property type="entry name" value="ArsA"/>
    <property type="match status" value="1"/>
</dbReference>
<feature type="binding site" evidence="8">
    <location>
        <position position="338"/>
    </location>
    <ligand>
        <name>ATP</name>
        <dbReference type="ChEBI" id="CHEBI:30616"/>
    </ligand>
</feature>
<keyword evidence="9" id="KW-1133">Transmembrane helix</keyword>
<dbReference type="PANTHER" id="PTHR10803:SF3">
    <property type="entry name" value="ATPASE GET3"/>
    <property type="match status" value="1"/>
</dbReference>
<keyword evidence="4 8" id="KW-0547">Nucleotide-binding</keyword>
<evidence type="ECO:0000256" key="6">
    <source>
        <dbReference type="ARBA" id="ARBA00022824"/>
    </source>
</evidence>
<dbReference type="InterPro" id="IPR027542">
    <property type="entry name" value="ATPase_ArsA/GET3_euk"/>
</dbReference>
<keyword evidence="6 8" id="KW-0256">Endoplasmic reticulum</keyword>
<dbReference type="NCBIfam" id="TIGR00345">
    <property type="entry name" value="GET3_arsA_TRC40"/>
    <property type="match status" value="1"/>
</dbReference>
<dbReference type="SUPFAM" id="SSF52540">
    <property type="entry name" value="P-loop containing nucleoside triphosphate hydrolases"/>
    <property type="match status" value="1"/>
</dbReference>
<gene>
    <name evidence="11" type="ORF">BXYJ_LOCUS4827</name>
</gene>
<dbReference type="AlphaFoldDB" id="A0A7I8WXI6"/>
<evidence type="ECO:0000313" key="12">
    <source>
        <dbReference type="Proteomes" id="UP000659654"/>
    </source>
</evidence>
<keyword evidence="7 8" id="KW-0067">ATP-binding</keyword>
<evidence type="ECO:0000256" key="5">
    <source>
        <dbReference type="ARBA" id="ARBA00022801"/>
    </source>
</evidence>
<keyword evidence="5 8" id="KW-0378">Hydrolase</keyword>
<dbReference type="GO" id="GO:0043529">
    <property type="term" value="C:GET complex"/>
    <property type="evidence" value="ECO:0007669"/>
    <property type="project" value="TreeGrafter"/>
</dbReference>
<dbReference type="FunFam" id="3.40.50.300:FF:000235">
    <property type="entry name" value="ATPase ASNA1"/>
    <property type="match status" value="1"/>
</dbReference>
<evidence type="ECO:0000256" key="9">
    <source>
        <dbReference type="SAM" id="Phobius"/>
    </source>
</evidence>
<keyword evidence="9" id="KW-0812">Transmembrane</keyword>
<evidence type="ECO:0000259" key="10">
    <source>
        <dbReference type="Pfam" id="PF02374"/>
    </source>
</evidence>
<keyword evidence="3 8" id="KW-0963">Cytoplasm</keyword>
<dbReference type="GO" id="GO:0005524">
    <property type="term" value="F:ATP binding"/>
    <property type="evidence" value="ECO:0007669"/>
    <property type="project" value="UniProtKB-UniRule"/>
</dbReference>
<comment type="caution">
    <text evidence="11">The sequence shown here is derived from an EMBL/GenBank/DDBJ whole genome shotgun (WGS) entry which is preliminary data.</text>
</comment>
<feature type="active site" evidence="8">
    <location>
        <position position="159"/>
    </location>
</feature>
<evidence type="ECO:0000256" key="2">
    <source>
        <dbReference type="ARBA" id="ARBA00022448"/>
    </source>
</evidence>
<comment type="similarity">
    <text evidence="1 8">Belongs to the arsA ATPase family.</text>
</comment>
<sequence>MLEFTLDIAQEDLWKINRCFLCYILLSYLFAMYLLAVLFVIINDYRLDAKATFCKDFCSSPNQDLIQAIRPVVRQLRTYGASKSAIISHLSKYKLMDTELEEVFEEPISQPSLSNVVNQSSLKWIFVGGKGGVGKTTCSCSLAVQLAKVRRSVLIISTDPAHNISDAFNQKFGKTPTPVTGFDNLCAMEIEAAGGQLASQAENPEADDGSVMNMTKSFLSEITGGLPGIDEANSFSQMIKLVQSMDFDVVVFDTAPTGHTLRLLQFPTLIEKSLGKLMGMTNQVMPLVQQLGPLLGMSNMSQEQAFGKMEETLEVVREINKQFKDPELTTFVCVCIAEFLSMYETERLIQELTKQDIDTHNVIVNQLLFPDKDDHGNVVCRKCASRYKVQQKYLDQILDLYDDFHITQLPLLETEVRGPELLKSFSERLVNPKLNESDGSEEPKEEVTA</sequence>
<dbReference type="Pfam" id="PF02374">
    <property type="entry name" value="ArsA_ATPase"/>
    <property type="match status" value="1"/>
</dbReference>
<dbReference type="InterPro" id="IPR016300">
    <property type="entry name" value="ATPase_ArsA/GET3"/>
</dbReference>
<reference evidence="11" key="1">
    <citation type="submission" date="2020-09" db="EMBL/GenBank/DDBJ databases">
        <authorList>
            <person name="Kikuchi T."/>
        </authorList>
    </citation>
    <scope>NUCLEOTIDE SEQUENCE</scope>
    <source>
        <strain evidence="11">Ka4C1</strain>
    </source>
</reference>
<evidence type="ECO:0000256" key="8">
    <source>
        <dbReference type="HAMAP-Rule" id="MF_03112"/>
    </source>
</evidence>
<comment type="function">
    <text evidence="8">ATPase required for the post-translational delivery of tail-anchored (TA) proteins to the endoplasmic reticulum. Recognizes and selectively binds the transmembrane domain of TA proteins in the cytosol. This complex then targets to the endoplasmic reticulum by membrane-bound receptors, where the tail-anchored protein is released for insertion. This process is regulated by ATP binding and hydrolysis. ATP binding drives the homodimer towards the closed dimer state, facilitating recognition of newly synthesized TA membrane proteins. ATP hydrolysis is required for insertion. Subsequently, the homodimer reverts towards the open dimer state, lowering its affinity for the membrane-bound receptor, and returning it to the cytosol to initiate a new round of targeting.</text>
</comment>
<evidence type="ECO:0000256" key="3">
    <source>
        <dbReference type="ARBA" id="ARBA00022490"/>
    </source>
</evidence>
<dbReference type="EMBL" id="CAJFCV020000002">
    <property type="protein sequence ID" value="CAG9100383.1"/>
    <property type="molecule type" value="Genomic_DNA"/>
</dbReference>
<feature type="binding site" evidence="8">
    <location>
        <position position="380"/>
    </location>
    <ligand>
        <name>Zn(2+)</name>
        <dbReference type="ChEBI" id="CHEBI:29105"/>
        <note>ligand shared between dimeric partners</note>
    </ligand>
</feature>
<keyword evidence="8" id="KW-0479">Metal-binding</keyword>
<comment type="subcellular location">
    <subcellularLocation>
        <location evidence="8">Cytoplasm</location>
    </subcellularLocation>
    <subcellularLocation>
        <location evidence="8">Endoplasmic reticulum</location>
    </subcellularLocation>
</comment>
<keyword evidence="9" id="KW-0472">Membrane</keyword>
<dbReference type="PANTHER" id="PTHR10803">
    <property type="entry name" value="ARSENICAL PUMP-DRIVING ATPASE ARSENITE-TRANSLOCATING ATPASE"/>
    <property type="match status" value="1"/>
</dbReference>
<dbReference type="GO" id="GO:0071816">
    <property type="term" value="P:tail-anchored membrane protein insertion into ER membrane"/>
    <property type="evidence" value="ECO:0007669"/>
    <property type="project" value="TreeGrafter"/>
</dbReference>
<feature type="domain" description="ArsA/GET3 Anion-transporting ATPase-like" evidence="10">
    <location>
        <begin position="123"/>
        <end position="430"/>
    </location>
</feature>
<evidence type="ECO:0000313" key="11">
    <source>
        <dbReference type="EMBL" id="CAD5217022.1"/>
    </source>
</evidence>
<dbReference type="GO" id="GO:0016887">
    <property type="term" value="F:ATP hydrolysis activity"/>
    <property type="evidence" value="ECO:0007669"/>
    <property type="project" value="InterPro"/>
</dbReference>
<keyword evidence="12" id="KW-1185">Reference proteome</keyword>
<dbReference type="EMBL" id="CAJFDI010000002">
    <property type="protein sequence ID" value="CAD5217022.1"/>
    <property type="molecule type" value="Genomic_DNA"/>
</dbReference>
<protein>
    <recommendedName>
        <fullName evidence="8">ATPase ASNA1 homolog</fullName>
        <ecNumber evidence="8">3.6.-.-</ecNumber>
    </recommendedName>
    <alternativeName>
        <fullName evidence="8">Arsenical pump-driving ATPase homolog</fullName>
    </alternativeName>
    <alternativeName>
        <fullName evidence="8">Arsenite-stimulated ATPase</fullName>
    </alternativeName>
</protein>
<feature type="binding site" evidence="8">
    <location>
        <position position="383"/>
    </location>
    <ligand>
        <name>Zn(2+)</name>
        <dbReference type="ChEBI" id="CHEBI:29105"/>
        <note>ligand shared between dimeric partners</note>
    </ligand>
</feature>
<evidence type="ECO:0000256" key="1">
    <source>
        <dbReference type="ARBA" id="ARBA00011040"/>
    </source>
</evidence>
<dbReference type="InterPro" id="IPR025723">
    <property type="entry name" value="ArsA/GET3_ATPase-like"/>
</dbReference>
<dbReference type="InterPro" id="IPR027417">
    <property type="entry name" value="P-loop_NTPase"/>
</dbReference>
<dbReference type="Gene3D" id="3.40.50.300">
    <property type="entry name" value="P-loop containing nucleotide triphosphate hydrolases"/>
    <property type="match status" value="1"/>
</dbReference>
<keyword evidence="8" id="KW-0862">Zinc</keyword>
<keyword evidence="2 8" id="KW-0813">Transport</keyword>
<dbReference type="SMR" id="A0A7I8WXI6"/>
<dbReference type="OrthoDB" id="1770at2759"/>
<dbReference type="EC" id="3.6.-.-" evidence="8"/>
<name>A0A7I8WXI6_BURXY</name>
<accession>A0A7I8WXI6</accession>
<evidence type="ECO:0000256" key="4">
    <source>
        <dbReference type="ARBA" id="ARBA00022741"/>
    </source>
</evidence>
<dbReference type="GO" id="GO:0046872">
    <property type="term" value="F:metal ion binding"/>
    <property type="evidence" value="ECO:0007669"/>
    <property type="project" value="UniProtKB-KW"/>
</dbReference>
<feature type="binding site" evidence="8">
    <location>
        <position position="365"/>
    </location>
    <ligand>
        <name>ATP</name>
        <dbReference type="ChEBI" id="CHEBI:30616"/>
    </ligand>
</feature>
<organism evidence="11 12">
    <name type="scientific">Bursaphelenchus xylophilus</name>
    <name type="common">Pinewood nematode worm</name>
    <name type="synonym">Aphelenchoides xylophilus</name>
    <dbReference type="NCBI Taxonomy" id="6326"/>
    <lineage>
        <taxon>Eukaryota</taxon>
        <taxon>Metazoa</taxon>
        <taxon>Ecdysozoa</taxon>
        <taxon>Nematoda</taxon>
        <taxon>Chromadorea</taxon>
        <taxon>Rhabditida</taxon>
        <taxon>Tylenchina</taxon>
        <taxon>Tylenchomorpha</taxon>
        <taxon>Aphelenchoidea</taxon>
        <taxon>Aphelenchoididae</taxon>
        <taxon>Bursaphelenchus</taxon>
    </lineage>
</organism>
<feature type="transmembrane region" description="Helical" evidence="9">
    <location>
        <begin position="20"/>
        <end position="42"/>
    </location>
</feature>
<dbReference type="Proteomes" id="UP000659654">
    <property type="component" value="Unassembled WGS sequence"/>
</dbReference>